<feature type="region of interest" description="Disordered" evidence="1">
    <location>
        <begin position="1"/>
        <end position="28"/>
    </location>
</feature>
<dbReference type="OrthoDB" id="2974456at2"/>
<keyword evidence="3" id="KW-1185">Reference proteome</keyword>
<gene>
    <name evidence="2" type="ORF">SAMN05192569_101725</name>
</gene>
<proteinExistence type="predicted"/>
<dbReference type="RefSeq" id="WP_090949363.1">
    <property type="nucleotide sequence ID" value="NZ_FOJS01000017.1"/>
</dbReference>
<evidence type="ECO:0000313" key="3">
    <source>
        <dbReference type="Proteomes" id="UP000198650"/>
    </source>
</evidence>
<protein>
    <submittedName>
        <fullName evidence="2">Uncharacterized protein</fullName>
    </submittedName>
</protein>
<dbReference type="Proteomes" id="UP000198650">
    <property type="component" value="Unassembled WGS sequence"/>
</dbReference>
<sequence length="183" mass="20384">MNHWDSYMDDPFFYEQSNDAEERTEDDRERVEHNVPPVMSMPVPSYPFLPVQGYPTENWHNPAAGGMTPFVDDDFDSPDVAPPMMTFDMEARETMRENVDFAGAAPMQVPPTAEMQGVASQAGSPVLPSMLPMAWMVPSVPLSACSPMMPFGAMPPVYYTPIPYYGGTVPYVPLLPGSYISYR</sequence>
<organism evidence="2 3">
    <name type="scientific">Parageobacillus thermantarcticus</name>
    <dbReference type="NCBI Taxonomy" id="186116"/>
    <lineage>
        <taxon>Bacteria</taxon>
        <taxon>Bacillati</taxon>
        <taxon>Bacillota</taxon>
        <taxon>Bacilli</taxon>
        <taxon>Bacillales</taxon>
        <taxon>Anoxybacillaceae</taxon>
        <taxon>Parageobacillus</taxon>
    </lineage>
</organism>
<dbReference type="STRING" id="186116.SAMN05192569_101725"/>
<dbReference type="EMBL" id="FOJS01000017">
    <property type="protein sequence ID" value="SFA48348.1"/>
    <property type="molecule type" value="Genomic_DNA"/>
</dbReference>
<name>A0A1I0T983_9BACL</name>
<dbReference type="AlphaFoldDB" id="A0A1I0T983"/>
<evidence type="ECO:0000313" key="2">
    <source>
        <dbReference type="EMBL" id="SFA48348.1"/>
    </source>
</evidence>
<reference evidence="3" key="1">
    <citation type="submission" date="2016-10" db="EMBL/GenBank/DDBJ databases">
        <authorList>
            <person name="Varghese N."/>
            <person name="Submissions S."/>
        </authorList>
    </citation>
    <scope>NUCLEOTIDE SEQUENCE [LARGE SCALE GENOMIC DNA]</scope>
    <source>
        <strain evidence="3">M1</strain>
    </source>
</reference>
<evidence type="ECO:0000256" key="1">
    <source>
        <dbReference type="SAM" id="MobiDB-lite"/>
    </source>
</evidence>
<accession>A0A1I0T983</accession>